<evidence type="ECO:0000256" key="4">
    <source>
        <dbReference type="ARBA" id="ARBA00023235"/>
    </source>
</evidence>
<sequence>MQNGQSYQRIFVLIIDSLGIGATADANRFESLGADTLGHLGEHFRMRLQLPTFQKLGLGNLHPIMGMPSLANPHAAYGQISSISTGLSDRESQWEMMGLATSAEPDIFIDGVPLEIATNFARKTKRPLLSNSLMNIRTALKDYGLEQLATGGLLLATASSSSVWLIAHEQTISVGELKEDCQILRKLLDNSPYTIENVNGLLFSGNQPANFYPQELYKFPLAPPSPTVIDCLLKEGYAVKLIGKSTQFFDLARKEIIGNNKESFVQLQKLIDKKFTGVCIAEVGEMEQFGKARNPEGFGTELMRIDHELTKVIDKLQDDDLLIVTGNFGNDPSYPGEKHTREYVPLLVTSPQIKPNISLGGRSFSDIGATILDNYDLENKLLIGNSFLRELFSAYQ</sequence>
<comment type="caution">
    <text evidence="6">The sequence shown here is derived from an EMBL/GenBank/DDBJ whole genome shotgun (WGS) entry which is preliminary data.</text>
</comment>
<dbReference type="Gene3D" id="3.40.720.10">
    <property type="entry name" value="Alkaline Phosphatase, subunit A"/>
    <property type="match status" value="1"/>
</dbReference>
<evidence type="ECO:0000256" key="1">
    <source>
        <dbReference type="ARBA" id="ARBA00010373"/>
    </source>
</evidence>
<reference evidence="6 7" key="1">
    <citation type="submission" date="2014-06" db="EMBL/GenBank/DDBJ databases">
        <title>Genetic determinant of reutericyclin biosynthesis of Lactobacillus reuteri.</title>
        <authorList>
            <person name="Lin X."/>
            <person name="Duar R."/>
            <person name="Walter J."/>
            <person name="Gaenzle M."/>
        </authorList>
    </citation>
    <scope>NUCLEOTIDE SEQUENCE [LARGE SCALE GENOMIC DNA]</scope>
    <source>
        <strain evidence="6 7">LTH2584</strain>
    </source>
</reference>
<keyword evidence="4" id="KW-0413">Isomerase</keyword>
<keyword evidence="3" id="KW-0464">Manganese</keyword>
<dbReference type="AlphaFoldDB" id="A0A073JMC7"/>
<evidence type="ECO:0000256" key="3">
    <source>
        <dbReference type="ARBA" id="ARBA00023211"/>
    </source>
</evidence>
<accession>A0A073JMC7</accession>
<dbReference type="InterPro" id="IPR006124">
    <property type="entry name" value="Metalloenzyme"/>
</dbReference>
<dbReference type="GO" id="GO:0008973">
    <property type="term" value="F:phosphopentomutase activity"/>
    <property type="evidence" value="ECO:0007669"/>
    <property type="project" value="InterPro"/>
</dbReference>
<feature type="domain" description="Metalloenzyme" evidence="5">
    <location>
        <begin position="8"/>
        <end position="378"/>
    </location>
</feature>
<dbReference type="RefSeq" id="WP_035169770.1">
    <property type="nucleotide sequence ID" value="NZ_WJNC01000010.1"/>
</dbReference>
<dbReference type="Gene3D" id="3.30.70.1250">
    <property type="entry name" value="Phosphopentomutase"/>
    <property type="match status" value="1"/>
</dbReference>
<dbReference type="PATRIC" id="fig|1598.90.peg.2006"/>
<evidence type="ECO:0000256" key="2">
    <source>
        <dbReference type="ARBA" id="ARBA00022723"/>
    </source>
</evidence>
<dbReference type="SUPFAM" id="SSF143856">
    <property type="entry name" value="DeoB insert domain-like"/>
    <property type="match status" value="1"/>
</dbReference>
<dbReference type="PANTHER" id="PTHR21110:SF0">
    <property type="entry name" value="PHOSPHOPENTOMUTASE"/>
    <property type="match status" value="1"/>
</dbReference>
<dbReference type="InterPro" id="IPR024052">
    <property type="entry name" value="Phosphopentomutase_DeoB_cap_sf"/>
</dbReference>
<dbReference type="SUPFAM" id="SSF53649">
    <property type="entry name" value="Alkaline phosphatase-like"/>
    <property type="match status" value="1"/>
</dbReference>
<dbReference type="GO" id="GO:0009117">
    <property type="term" value="P:nucleotide metabolic process"/>
    <property type="evidence" value="ECO:0007669"/>
    <property type="project" value="InterPro"/>
</dbReference>
<dbReference type="InterPro" id="IPR017850">
    <property type="entry name" value="Alkaline_phosphatase_core_sf"/>
</dbReference>
<dbReference type="NCBIfam" id="NF003766">
    <property type="entry name" value="PRK05362.1"/>
    <property type="match status" value="1"/>
</dbReference>
<organism evidence="6 7">
    <name type="scientific">Limosilactobacillus reuteri</name>
    <name type="common">Lactobacillus reuteri</name>
    <dbReference type="NCBI Taxonomy" id="1598"/>
    <lineage>
        <taxon>Bacteria</taxon>
        <taxon>Bacillati</taxon>
        <taxon>Bacillota</taxon>
        <taxon>Bacilli</taxon>
        <taxon>Lactobacillales</taxon>
        <taxon>Lactobacillaceae</taxon>
        <taxon>Limosilactobacillus</taxon>
    </lineage>
</organism>
<dbReference type="PANTHER" id="PTHR21110">
    <property type="entry name" value="PHOSPHOPENTOMUTASE"/>
    <property type="match status" value="1"/>
</dbReference>
<dbReference type="GO" id="GO:0043094">
    <property type="term" value="P:metabolic compound salvage"/>
    <property type="evidence" value="ECO:0007669"/>
    <property type="project" value="InterPro"/>
</dbReference>
<dbReference type="GO" id="GO:0005829">
    <property type="term" value="C:cytosol"/>
    <property type="evidence" value="ECO:0007669"/>
    <property type="project" value="TreeGrafter"/>
</dbReference>
<keyword evidence="2" id="KW-0479">Metal-binding</keyword>
<proteinExistence type="inferred from homology"/>
<comment type="similarity">
    <text evidence="1">Belongs to the phosphopentomutase family.</text>
</comment>
<dbReference type="EMBL" id="JOSX01000021">
    <property type="protein sequence ID" value="KEK14164.1"/>
    <property type="molecule type" value="Genomic_DNA"/>
</dbReference>
<gene>
    <name evidence="6" type="ORF">LR3_03745</name>
</gene>
<name>A0A073JMC7_LIMRT</name>
<dbReference type="Pfam" id="PF01676">
    <property type="entry name" value="Metalloenzyme"/>
    <property type="match status" value="1"/>
</dbReference>
<dbReference type="Proteomes" id="UP000027731">
    <property type="component" value="Unassembled WGS sequence"/>
</dbReference>
<dbReference type="PIRSF" id="PIRSF001491">
    <property type="entry name" value="Ppentomutase"/>
    <property type="match status" value="1"/>
</dbReference>
<evidence type="ECO:0000313" key="6">
    <source>
        <dbReference type="EMBL" id="KEK14164.1"/>
    </source>
</evidence>
<dbReference type="InterPro" id="IPR010045">
    <property type="entry name" value="DeoB"/>
</dbReference>
<evidence type="ECO:0000259" key="5">
    <source>
        <dbReference type="Pfam" id="PF01676"/>
    </source>
</evidence>
<evidence type="ECO:0000313" key="7">
    <source>
        <dbReference type="Proteomes" id="UP000027731"/>
    </source>
</evidence>
<protein>
    <submittedName>
        <fullName evidence="6">Phosphopentomutase</fullName>
    </submittedName>
</protein>
<dbReference type="GO" id="GO:0000287">
    <property type="term" value="F:magnesium ion binding"/>
    <property type="evidence" value="ECO:0007669"/>
    <property type="project" value="InterPro"/>
</dbReference>